<evidence type="ECO:0000256" key="1">
    <source>
        <dbReference type="SAM" id="Phobius"/>
    </source>
</evidence>
<dbReference type="EMBL" id="PKSG01000831">
    <property type="protein sequence ID" value="POR32564.1"/>
    <property type="molecule type" value="Genomic_DNA"/>
</dbReference>
<gene>
    <name evidence="2" type="ORF">TPAR_07241</name>
</gene>
<dbReference type="STRING" id="94208.A0A2S4KQU7"/>
<name>A0A2S4KQU7_9HYPO</name>
<accession>A0A2S4KQU7</accession>
<comment type="caution">
    <text evidence="2">The sequence shown here is derived from an EMBL/GenBank/DDBJ whole genome shotgun (WGS) entry which is preliminary data.</text>
</comment>
<keyword evidence="1" id="KW-1133">Transmembrane helix</keyword>
<evidence type="ECO:0000313" key="2">
    <source>
        <dbReference type="EMBL" id="POR32564.1"/>
    </source>
</evidence>
<keyword evidence="1" id="KW-0812">Transmembrane</keyword>
<dbReference type="OrthoDB" id="310895at2759"/>
<feature type="non-terminal residue" evidence="2">
    <location>
        <position position="112"/>
    </location>
</feature>
<protein>
    <submittedName>
        <fullName evidence="2">Aldehyde dehydrogenase-like protein</fullName>
    </submittedName>
</protein>
<evidence type="ECO:0000313" key="3">
    <source>
        <dbReference type="Proteomes" id="UP000237481"/>
    </source>
</evidence>
<reference evidence="2 3" key="1">
    <citation type="submission" date="2018-01" db="EMBL/GenBank/DDBJ databases">
        <title>Harnessing the power of phylogenomics to disentangle the directionality and signatures of interkingdom host jumping in the parasitic fungal genus Tolypocladium.</title>
        <authorList>
            <person name="Quandt C.A."/>
            <person name="Patterson W."/>
            <person name="Spatafora J.W."/>
        </authorList>
    </citation>
    <scope>NUCLEOTIDE SEQUENCE [LARGE SCALE GENOMIC DNA]</scope>
    <source>
        <strain evidence="2 3">NRBC 100945</strain>
    </source>
</reference>
<sequence length="112" mass="11544">MEASIARALSLWRDLSDFATTRLGISTSAFQIAVSLFAVLVAAVAVGAVGTSLPSRPIRYTVPPPKIPSPETTVEHTTVKLPGSSAVQCYAPATGQFLGLVNASSAGAIDRC</sequence>
<feature type="transmembrane region" description="Helical" evidence="1">
    <location>
        <begin position="29"/>
        <end position="49"/>
    </location>
</feature>
<organism evidence="2 3">
    <name type="scientific">Tolypocladium paradoxum</name>
    <dbReference type="NCBI Taxonomy" id="94208"/>
    <lineage>
        <taxon>Eukaryota</taxon>
        <taxon>Fungi</taxon>
        <taxon>Dikarya</taxon>
        <taxon>Ascomycota</taxon>
        <taxon>Pezizomycotina</taxon>
        <taxon>Sordariomycetes</taxon>
        <taxon>Hypocreomycetidae</taxon>
        <taxon>Hypocreales</taxon>
        <taxon>Ophiocordycipitaceae</taxon>
        <taxon>Tolypocladium</taxon>
    </lineage>
</organism>
<dbReference type="Proteomes" id="UP000237481">
    <property type="component" value="Unassembled WGS sequence"/>
</dbReference>
<dbReference type="AlphaFoldDB" id="A0A2S4KQU7"/>
<keyword evidence="1" id="KW-0472">Membrane</keyword>
<keyword evidence="3" id="KW-1185">Reference proteome</keyword>
<proteinExistence type="predicted"/>